<gene>
    <name evidence="2" type="ORF">Q763_01560</name>
</gene>
<comment type="caution">
    <text evidence="2">The sequence shown here is derived from an EMBL/GenBank/DDBJ whole genome shotgun (WGS) entry which is preliminary data.</text>
</comment>
<sequence length="84" mass="9615">MKLILLIPTAVLMAISGYNLSLEFAKSGEPNYLIFKMLHLTVFLISLISAVAIIRSMFKIKYSEPVKNEDIQQHTYNTELKVIR</sequence>
<keyword evidence="1" id="KW-1133">Transmembrane helix</keyword>
<dbReference type="RefSeq" id="WP_157499264.1">
    <property type="nucleotide sequence ID" value="NZ_JRLV01000001.1"/>
</dbReference>
<name>A0A0A2LYM3_9FLAO</name>
<feature type="transmembrane region" description="Helical" evidence="1">
    <location>
        <begin position="33"/>
        <end position="54"/>
    </location>
</feature>
<dbReference type="Proteomes" id="UP000030129">
    <property type="component" value="Unassembled WGS sequence"/>
</dbReference>
<keyword evidence="1" id="KW-0812">Transmembrane</keyword>
<keyword evidence="3" id="KW-1185">Reference proteome</keyword>
<evidence type="ECO:0000313" key="2">
    <source>
        <dbReference type="EMBL" id="KGO84456.1"/>
    </source>
</evidence>
<proteinExistence type="predicted"/>
<dbReference type="AlphaFoldDB" id="A0A0A2LYM3"/>
<dbReference type="EMBL" id="JRLV01000001">
    <property type="protein sequence ID" value="KGO84456.1"/>
    <property type="molecule type" value="Genomic_DNA"/>
</dbReference>
<accession>A0A0A2LYM3</accession>
<organism evidence="2 3">
    <name type="scientific">Flavobacterium beibuense F44-8</name>
    <dbReference type="NCBI Taxonomy" id="1406840"/>
    <lineage>
        <taxon>Bacteria</taxon>
        <taxon>Pseudomonadati</taxon>
        <taxon>Bacteroidota</taxon>
        <taxon>Flavobacteriia</taxon>
        <taxon>Flavobacteriales</taxon>
        <taxon>Flavobacteriaceae</taxon>
        <taxon>Flavobacterium</taxon>
    </lineage>
</organism>
<reference evidence="2 3" key="1">
    <citation type="submission" date="2013-09" db="EMBL/GenBank/DDBJ databases">
        <authorList>
            <person name="Zeng Z."/>
            <person name="Chen C."/>
        </authorList>
    </citation>
    <scope>NUCLEOTIDE SEQUENCE [LARGE SCALE GENOMIC DNA]</scope>
    <source>
        <strain evidence="2 3">F44-8</strain>
    </source>
</reference>
<evidence type="ECO:0000256" key="1">
    <source>
        <dbReference type="SAM" id="Phobius"/>
    </source>
</evidence>
<evidence type="ECO:0000313" key="3">
    <source>
        <dbReference type="Proteomes" id="UP000030129"/>
    </source>
</evidence>
<keyword evidence="1" id="KW-0472">Membrane</keyword>
<protein>
    <submittedName>
        <fullName evidence="2">Uncharacterized protein</fullName>
    </submittedName>
</protein>